<dbReference type="SUPFAM" id="SSF52833">
    <property type="entry name" value="Thioredoxin-like"/>
    <property type="match status" value="1"/>
</dbReference>
<feature type="region of interest" description="Disordered" evidence="1">
    <location>
        <begin position="20"/>
        <end position="60"/>
    </location>
</feature>
<comment type="caution">
    <text evidence="3">The sequence shown here is derived from an EMBL/GenBank/DDBJ whole genome shotgun (WGS) entry which is preliminary data.</text>
</comment>
<evidence type="ECO:0000256" key="2">
    <source>
        <dbReference type="SAM" id="SignalP"/>
    </source>
</evidence>
<accession>A0A328C4Q2</accession>
<evidence type="ECO:0000313" key="3">
    <source>
        <dbReference type="EMBL" id="RAL20731.1"/>
    </source>
</evidence>
<dbReference type="Proteomes" id="UP000249169">
    <property type="component" value="Unassembled WGS sequence"/>
</dbReference>
<feature type="chain" id="PRO_5016383549" description="Thioredoxin domain-containing protein" evidence="2">
    <location>
        <begin position="24"/>
        <end position="203"/>
    </location>
</feature>
<protein>
    <recommendedName>
        <fullName evidence="5">Thioredoxin domain-containing protein</fullName>
    </recommendedName>
</protein>
<keyword evidence="4" id="KW-1185">Reference proteome</keyword>
<dbReference type="OrthoDB" id="6398367at2"/>
<feature type="compositionally biased region" description="Acidic residues" evidence="1">
    <location>
        <begin position="36"/>
        <end position="46"/>
    </location>
</feature>
<evidence type="ECO:0000313" key="4">
    <source>
        <dbReference type="Proteomes" id="UP000249169"/>
    </source>
</evidence>
<dbReference type="EMBL" id="QHKO01000008">
    <property type="protein sequence ID" value="RAL20731.1"/>
    <property type="molecule type" value="Genomic_DNA"/>
</dbReference>
<sequence>MFPLILSPVAALAMMACEPSSQAPDTPAVLTAQSDEAVEACEEESDAPAPSPGAEARKGEDFVGELEPESVRGRAPGWAEAGGKAPVDEAAARALGQVAPGAQVKVVLGTWCSDSVREVTRFWEALELAPQVPFGVEYVGVDRKLGGGDVDLAGLDIIAVPTFIVYRDGEEVGRVIERPPGTIEGDLLALLTGERRGKLSATR</sequence>
<gene>
    <name evidence="3" type="ORF">DL240_15550</name>
</gene>
<evidence type="ECO:0008006" key="5">
    <source>
        <dbReference type="Google" id="ProtNLM"/>
    </source>
</evidence>
<feature type="signal peptide" evidence="2">
    <location>
        <begin position="1"/>
        <end position="23"/>
    </location>
</feature>
<dbReference type="AlphaFoldDB" id="A0A328C4Q2"/>
<name>A0A328C4Q2_9DELT</name>
<dbReference type="InterPro" id="IPR036249">
    <property type="entry name" value="Thioredoxin-like_sf"/>
</dbReference>
<reference evidence="3 4" key="1">
    <citation type="submission" date="2018-05" db="EMBL/GenBank/DDBJ databases">
        <title>Lujinxingia marina gen. nov. sp. nov., a new facultative anaerobic member of the class Deltaproteobacteria, and proposal of Lujinxingaceae fam. nov.</title>
        <authorList>
            <person name="Li C.-M."/>
        </authorList>
    </citation>
    <scope>NUCLEOTIDE SEQUENCE [LARGE SCALE GENOMIC DNA]</scope>
    <source>
        <strain evidence="3 4">B210</strain>
    </source>
</reference>
<proteinExistence type="predicted"/>
<dbReference type="CDD" id="cd02947">
    <property type="entry name" value="TRX_family"/>
    <property type="match status" value="1"/>
</dbReference>
<keyword evidence="2" id="KW-0732">Signal</keyword>
<organism evidence="3 4">
    <name type="scientific">Lujinxingia litoralis</name>
    <dbReference type="NCBI Taxonomy" id="2211119"/>
    <lineage>
        <taxon>Bacteria</taxon>
        <taxon>Deltaproteobacteria</taxon>
        <taxon>Bradymonadales</taxon>
        <taxon>Lujinxingiaceae</taxon>
        <taxon>Lujinxingia</taxon>
    </lineage>
</organism>
<dbReference type="RefSeq" id="WP_111730823.1">
    <property type="nucleotide sequence ID" value="NZ_QHKO01000008.1"/>
</dbReference>
<evidence type="ECO:0000256" key="1">
    <source>
        <dbReference type="SAM" id="MobiDB-lite"/>
    </source>
</evidence>